<comment type="similarity">
    <text evidence="2">Belongs to the SAS10 family.</text>
</comment>
<proteinExistence type="inferred from homology"/>
<gene>
    <name evidence="6" type="ORF">POM88_006346</name>
</gene>
<feature type="region of interest" description="Disordered" evidence="4">
    <location>
        <begin position="1"/>
        <end position="84"/>
    </location>
</feature>
<dbReference type="Proteomes" id="UP001237642">
    <property type="component" value="Unassembled WGS sequence"/>
</dbReference>
<sequence>MLKVRAALQEKPKQKGVFSSVAPKHRSAKRNVQPQNGQLETLDDFDNNTSDIRGQEKRNRHAQLSHSATLSKIAKPVKKAKDVDGIGETEVDNATESESESDLDFYKEVEAQRKAKLASKSEKYSRKPVFLVDGKRHISHQMEKNRGLTRSGKKLIKNPRKKYKLKHKDALKCRKGQVREIRMPSGPYGGEPSGINPGVGRSIRFKN</sequence>
<dbReference type="Pfam" id="PF09368">
    <property type="entry name" value="Sas10"/>
    <property type="match status" value="1"/>
</dbReference>
<evidence type="ECO:0000256" key="3">
    <source>
        <dbReference type="ARBA" id="ARBA00023242"/>
    </source>
</evidence>
<evidence type="ECO:0000256" key="4">
    <source>
        <dbReference type="SAM" id="MobiDB-lite"/>
    </source>
</evidence>
<accession>A0AAD8N6E1</accession>
<evidence type="ECO:0000259" key="5">
    <source>
        <dbReference type="Pfam" id="PF09368"/>
    </source>
</evidence>
<name>A0AAD8N6E1_9APIA</name>
<reference evidence="6" key="1">
    <citation type="submission" date="2023-02" db="EMBL/GenBank/DDBJ databases">
        <title>Genome of toxic invasive species Heracleum sosnowskyi carries increased number of genes despite the absence of recent whole-genome duplications.</title>
        <authorList>
            <person name="Schelkunov M."/>
            <person name="Shtratnikova V."/>
            <person name="Makarenko M."/>
            <person name="Klepikova A."/>
            <person name="Omelchenko D."/>
            <person name="Novikova G."/>
            <person name="Obukhova E."/>
            <person name="Bogdanov V."/>
            <person name="Penin A."/>
            <person name="Logacheva M."/>
        </authorList>
    </citation>
    <scope>NUCLEOTIDE SEQUENCE</scope>
    <source>
        <strain evidence="6">Hsosn_3</strain>
        <tissue evidence="6">Leaf</tissue>
    </source>
</reference>
<feature type="compositionally biased region" description="Polar residues" evidence="4">
    <location>
        <begin position="30"/>
        <end position="39"/>
    </location>
</feature>
<feature type="region of interest" description="Disordered" evidence="4">
    <location>
        <begin position="180"/>
        <end position="207"/>
    </location>
</feature>
<evidence type="ECO:0000256" key="2">
    <source>
        <dbReference type="ARBA" id="ARBA00010979"/>
    </source>
</evidence>
<keyword evidence="7" id="KW-1185">Reference proteome</keyword>
<dbReference type="GO" id="GO:0000462">
    <property type="term" value="P:maturation of SSU-rRNA from tricistronic rRNA transcript (SSU-rRNA, 5.8S rRNA, LSU-rRNA)"/>
    <property type="evidence" value="ECO:0007669"/>
    <property type="project" value="TreeGrafter"/>
</dbReference>
<keyword evidence="3" id="KW-0539">Nucleus</keyword>
<feature type="domain" description="Sas10 C-terminal" evidence="5">
    <location>
        <begin position="133"/>
        <end position="205"/>
    </location>
</feature>
<protein>
    <submittedName>
        <fullName evidence="6">Something about silencing protein</fullName>
    </submittedName>
</protein>
<dbReference type="AlphaFoldDB" id="A0AAD8N6E1"/>
<reference evidence="6" key="2">
    <citation type="submission" date="2023-05" db="EMBL/GenBank/DDBJ databases">
        <authorList>
            <person name="Schelkunov M.I."/>
        </authorList>
    </citation>
    <scope>NUCLEOTIDE SEQUENCE</scope>
    <source>
        <strain evidence="6">Hsosn_3</strain>
        <tissue evidence="6">Leaf</tissue>
    </source>
</reference>
<evidence type="ECO:0000256" key="1">
    <source>
        <dbReference type="ARBA" id="ARBA00004123"/>
    </source>
</evidence>
<dbReference type="InterPro" id="IPR018972">
    <property type="entry name" value="Sas10_C_dom"/>
</dbReference>
<dbReference type="PANTHER" id="PTHR13237:SF8">
    <property type="entry name" value="SOMETHING ABOUT SILENCING PROTEIN 10"/>
    <property type="match status" value="1"/>
</dbReference>
<comment type="caution">
    <text evidence="6">The sequence shown here is derived from an EMBL/GenBank/DDBJ whole genome shotgun (WGS) entry which is preliminary data.</text>
</comment>
<comment type="subcellular location">
    <subcellularLocation>
        <location evidence="1">Nucleus</location>
    </subcellularLocation>
</comment>
<dbReference type="EMBL" id="JAUIZM010000002">
    <property type="protein sequence ID" value="KAK1396483.1"/>
    <property type="molecule type" value="Genomic_DNA"/>
</dbReference>
<evidence type="ECO:0000313" key="6">
    <source>
        <dbReference type="EMBL" id="KAK1396483.1"/>
    </source>
</evidence>
<dbReference type="PANTHER" id="PTHR13237">
    <property type="entry name" value="SOMETHING ABOUT SILENCING PROTEIN 10-RELATED"/>
    <property type="match status" value="1"/>
</dbReference>
<organism evidence="6 7">
    <name type="scientific">Heracleum sosnowskyi</name>
    <dbReference type="NCBI Taxonomy" id="360622"/>
    <lineage>
        <taxon>Eukaryota</taxon>
        <taxon>Viridiplantae</taxon>
        <taxon>Streptophyta</taxon>
        <taxon>Embryophyta</taxon>
        <taxon>Tracheophyta</taxon>
        <taxon>Spermatophyta</taxon>
        <taxon>Magnoliopsida</taxon>
        <taxon>eudicotyledons</taxon>
        <taxon>Gunneridae</taxon>
        <taxon>Pentapetalae</taxon>
        <taxon>asterids</taxon>
        <taxon>campanulids</taxon>
        <taxon>Apiales</taxon>
        <taxon>Apiaceae</taxon>
        <taxon>Apioideae</taxon>
        <taxon>apioid superclade</taxon>
        <taxon>Tordylieae</taxon>
        <taxon>Tordyliinae</taxon>
        <taxon>Heracleum</taxon>
    </lineage>
</organism>
<evidence type="ECO:0000313" key="7">
    <source>
        <dbReference type="Proteomes" id="UP001237642"/>
    </source>
</evidence>
<dbReference type="GO" id="GO:0032040">
    <property type="term" value="C:small-subunit processome"/>
    <property type="evidence" value="ECO:0007669"/>
    <property type="project" value="TreeGrafter"/>
</dbReference>